<dbReference type="AlphaFoldDB" id="G2DG29"/>
<dbReference type="GO" id="GO:0005737">
    <property type="term" value="C:cytoplasm"/>
    <property type="evidence" value="ECO:0007669"/>
    <property type="project" value="UniProtKB-SubCell"/>
</dbReference>
<keyword evidence="6 9" id="KW-0489">Methyltransferase</keyword>
<sequence length="222" mass="24986">MEASMDAAFWLARWEQQQIGFHQTEINSHLQAFWPQLGLEQGAQVFVPLCGKSRDLLWLRAQGHSVLGVEISHLAVAAFFEENGLTPEVSQQAPFERWECDGITILCGDFFALSAAMLEGCVAVFDRASLVALPAEMRSVYAAHLNALMPQGMETLLVALEYDQSLMDGPPFAVHPEEVEALYGERFAVETLYMIDTIDESPRFRQKGLQHLLERVYRLSPR</sequence>
<dbReference type="GO" id="GO:0010038">
    <property type="term" value="P:response to metal ion"/>
    <property type="evidence" value="ECO:0007669"/>
    <property type="project" value="InterPro"/>
</dbReference>
<keyword evidence="7 9" id="KW-0808">Transferase</keyword>
<feature type="binding site" evidence="9">
    <location>
        <position position="14"/>
    </location>
    <ligand>
        <name>S-adenosyl-L-methionine</name>
        <dbReference type="ChEBI" id="CHEBI:59789"/>
    </ligand>
</feature>
<keyword evidence="11" id="KW-1185">Reference proteome</keyword>
<evidence type="ECO:0000256" key="8">
    <source>
        <dbReference type="ARBA" id="ARBA00022691"/>
    </source>
</evidence>
<dbReference type="NCBIfam" id="TIGR03840">
    <property type="entry name" value="TMPT_Se_Te"/>
    <property type="match status" value="1"/>
</dbReference>
<dbReference type="HAMAP" id="MF_00812">
    <property type="entry name" value="Thiopur_methtran"/>
    <property type="match status" value="1"/>
</dbReference>
<feature type="binding site" evidence="9">
    <location>
        <position position="70"/>
    </location>
    <ligand>
        <name>S-adenosyl-L-methionine</name>
        <dbReference type="ChEBI" id="CHEBI:59789"/>
    </ligand>
</feature>
<feature type="binding site" evidence="9">
    <location>
        <position position="49"/>
    </location>
    <ligand>
        <name>S-adenosyl-L-methionine</name>
        <dbReference type="ChEBI" id="CHEBI:59789"/>
    </ligand>
</feature>
<evidence type="ECO:0000313" key="10">
    <source>
        <dbReference type="EMBL" id="EGV50430.1"/>
    </source>
</evidence>
<dbReference type="InterPro" id="IPR029063">
    <property type="entry name" value="SAM-dependent_MTases_sf"/>
</dbReference>
<comment type="subcellular location">
    <subcellularLocation>
        <location evidence="2 9">Cytoplasm</location>
    </subcellularLocation>
</comment>
<dbReference type="InterPro" id="IPR025835">
    <property type="entry name" value="Thiopurine_S-MeTrfase"/>
</dbReference>
<evidence type="ECO:0000256" key="2">
    <source>
        <dbReference type="ARBA" id="ARBA00004496"/>
    </source>
</evidence>
<dbReference type="SUPFAM" id="SSF53335">
    <property type="entry name" value="S-adenosyl-L-methionine-dependent methyltransferases"/>
    <property type="match status" value="1"/>
</dbReference>
<dbReference type="InterPro" id="IPR008854">
    <property type="entry name" value="TPMT"/>
</dbReference>
<dbReference type="InterPro" id="IPR022474">
    <property type="entry name" value="Thiopur_S-MeTfrase_Se/Te_detox"/>
</dbReference>
<evidence type="ECO:0000256" key="1">
    <source>
        <dbReference type="ARBA" id="ARBA00000903"/>
    </source>
</evidence>
<dbReference type="PROSITE" id="PS51585">
    <property type="entry name" value="SAM_MT_TPMT"/>
    <property type="match status" value="1"/>
</dbReference>
<dbReference type="PIRSF" id="PIRSF023956">
    <property type="entry name" value="Thiopurine_S-methyltransferase"/>
    <property type="match status" value="1"/>
</dbReference>
<dbReference type="GO" id="GO:0032259">
    <property type="term" value="P:methylation"/>
    <property type="evidence" value="ECO:0007669"/>
    <property type="project" value="UniProtKB-KW"/>
</dbReference>
<keyword evidence="5 9" id="KW-0963">Cytoplasm</keyword>
<proteinExistence type="inferred from homology"/>
<dbReference type="NCBIfam" id="NF009732">
    <property type="entry name" value="PRK13255.1"/>
    <property type="match status" value="1"/>
</dbReference>
<organism evidence="10 11">
    <name type="scientific">endosymbiont of Riftia pachyptila</name>
    <name type="common">vent Ph05</name>
    <dbReference type="NCBI Taxonomy" id="1048808"/>
    <lineage>
        <taxon>Bacteria</taxon>
        <taxon>Pseudomonadati</taxon>
        <taxon>Pseudomonadota</taxon>
        <taxon>Gammaproteobacteria</taxon>
        <taxon>sulfur-oxidizing symbionts</taxon>
    </lineage>
</organism>
<keyword evidence="8 9" id="KW-0949">S-adenosyl-L-methionine</keyword>
<comment type="caution">
    <text evidence="10">The sequence shown here is derived from an EMBL/GenBank/DDBJ whole genome shotgun (WGS) entry which is preliminary data.</text>
</comment>
<reference evidence="10" key="1">
    <citation type="journal article" date="2011" name="ISME J.">
        <title>The endosymbionts of the deep-sea tubeworms Riftia pachyptila and Tevnia jerichonana share an identical physiology as revealed by proteogenomic analyses.</title>
        <authorList>
            <person name="Gardebrecht A."/>
            <person name="Markert S."/>
            <person name="Felbeck H."/>
            <person name="Thuermer A."/>
            <person name="Albrecht D."/>
            <person name="Wollherr A."/>
            <person name="Kabisch J."/>
            <person name="Lehmann R."/>
            <person name="Daniel R."/>
            <person name="Liesegang H."/>
            <person name="Hecker M."/>
            <person name="Sievert S.M."/>
            <person name="Schweder T."/>
        </authorList>
    </citation>
    <scope>NUCLEOTIDE SEQUENCE [LARGE SCALE GENOMIC DNA]</scope>
</reference>
<gene>
    <name evidence="9 10" type="primary">tpm</name>
    <name evidence="10" type="ORF">Rifp1Sym_dd00110</name>
</gene>
<dbReference type="PANTHER" id="PTHR10259:SF11">
    <property type="entry name" value="THIOPURINE S-METHYLTRANSFERASE"/>
    <property type="match status" value="1"/>
</dbReference>
<name>G2DG29_9GAMM</name>
<comment type="catalytic activity">
    <reaction evidence="1 9">
        <text>S-adenosyl-L-methionine + a thiopurine = S-adenosyl-L-homocysteine + a thiopurine S-methylether.</text>
        <dbReference type="EC" id="2.1.1.67"/>
    </reaction>
</comment>
<dbReference type="Proteomes" id="UP000004491">
    <property type="component" value="Unassembled WGS sequence"/>
</dbReference>
<evidence type="ECO:0000256" key="6">
    <source>
        <dbReference type="ARBA" id="ARBA00022603"/>
    </source>
</evidence>
<protein>
    <recommendedName>
        <fullName evidence="4 9">Thiopurine S-methyltransferase</fullName>
        <ecNumber evidence="4 9">2.1.1.67</ecNumber>
    </recommendedName>
    <alternativeName>
        <fullName evidence="9">Thiopurine methyltransferase</fullName>
    </alternativeName>
</protein>
<evidence type="ECO:0000256" key="5">
    <source>
        <dbReference type="ARBA" id="ARBA00022490"/>
    </source>
</evidence>
<dbReference type="PATRIC" id="fig|1048808.3.peg.2603"/>
<dbReference type="EMBL" id="AFOC01000083">
    <property type="protein sequence ID" value="EGV50430.1"/>
    <property type="molecule type" value="Genomic_DNA"/>
</dbReference>
<dbReference type="EC" id="2.1.1.67" evidence="4 9"/>
<dbReference type="PANTHER" id="PTHR10259">
    <property type="entry name" value="THIOPURINE S-METHYLTRANSFERASE"/>
    <property type="match status" value="1"/>
</dbReference>
<feature type="binding site" evidence="9">
    <location>
        <position position="127"/>
    </location>
    <ligand>
        <name>S-adenosyl-L-methionine</name>
        <dbReference type="ChEBI" id="CHEBI:59789"/>
    </ligand>
</feature>
<dbReference type="FunFam" id="3.40.50.150:FF:000101">
    <property type="entry name" value="Thiopurine S-methyltransferase"/>
    <property type="match status" value="1"/>
</dbReference>
<comment type="similarity">
    <text evidence="3 9">Belongs to the class I-like SAM-binding methyltransferase superfamily. TPMT family.</text>
</comment>
<evidence type="ECO:0000256" key="4">
    <source>
        <dbReference type="ARBA" id="ARBA00011905"/>
    </source>
</evidence>
<evidence type="ECO:0000256" key="3">
    <source>
        <dbReference type="ARBA" id="ARBA00008145"/>
    </source>
</evidence>
<accession>G2DG29</accession>
<evidence type="ECO:0000256" key="7">
    <source>
        <dbReference type="ARBA" id="ARBA00022679"/>
    </source>
</evidence>
<dbReference type="Gene3D" id="3.40.50.150">
    <property type="entry name" value="Vaccinia Virus protein VP39"/>
    <property type="match status" value="1"/>
</dbReference>
<dbReference type="Pfam" id="PF05724">
    <property type="entry name" value="TPMT"/>
    <property type="match status" value="1"/>
</dbReference>
<dbReference type="GO" id="GO:0008119">
    <property type="term" value="F:thiopurine S-methyltransferase activity"/>
    <property type="evidence" value="ECO:0007669"/>
    <property type="project" value="UniProtKB-UniRule"/>
</dbReference>
<evidence type="ECO:0000313" key="11">
    <source>
        <dbReference type="Proteomes" id="UP000004491"/>
    </source>
</evidence>
<evidence type="ECO:0000256" key="9">
    <source>
        <dbReference type="HAMAP-Rule" id="MF_00812"/>
    </source>
</evidence>